<dbReference type="Pfam" id="PF22820">
    <property type="entry name" value="TcaA_3rd_4th"/>
    <property type="match status" value="1"/>
</dbReference>
<organism evidence="2 3">
    <name type="scientific">Paenactinomyces guangxiensis</name>
    <dbReference type="NCBI Taxonomy" id="1490290"/>
    <lineage>
        <taxon>Bacteria</taxon>
        <taxon>Bacillati</taxon>
        <taxon>Bacillota</taxon>
        <taxon>Bacilli</taxon>
        <taxon>Bacillales</taxon>
        <taxon>Thermoactinomycetaceae</taxon>
        <taxon>Paenactinomyces</taxon>
    </lineage>
</organism>
<evidence type="ECO:0000313" key="3">
    <source>
        <dbReference type="Proteomes" id="UP000535491"/>
    </source>
</evidence>
<feature type="domain" description="TcaA 4th" evidence="1">
    <location>
        <begin position="133"/>
        <end position="205"/>
    </location>
</feature>
<sequence length="265" mass="30150">MNAQKSLYEGQDVYGSQTLRQRSNQDIMSSGEFYLKKDEGIFSDSYIIGVRPQYLEITFKSNQGLIKVDGKEVWKVNKNQNKKKIGPLFPGNHKVYVESYFSYANMTLKEEHQENLLGLSQTTEARYELTGSGIKATSKHAGVQVYMNNQKTPFIIYVGNGDTTVYPVKYDGSQTIYGVAKYPWGESKKSKSIRIDDASKEYDVTPPLFPSAKAKESFMDVLKAFGEDRAKVLTTKNPGHYRNIHPKHRGNMERRERGLCPIIFS</sequence>
<keyword evidence="3" id="KW-1185">Reference proteome</keyword>
<dbReference type="AlphaFoldDB" id="A0A7W1WRW5"/>
<dbReference type="EMBL" id="JACEIQ010000011">
    <property type="protein sequence ID" value="MBA4494937.1"/>
    <property type="molecule type" value="Genomic_DNA"/>
</dbReference>
<protein>
    <recommendedName>
        <fullName evidence="1">TcaA 4th domain-containing protein</fullName>
    </recommendedName>
</protein>
<proteinExistence type="predicted"/>
<comment type="caution">
    <text evidence="2">The sequence shown here is derived from an EMBL/GenBank/DDBJ whole genome shotgun (WGS) entry which is preliminary data.</text>
</comment>
<accession>A0A7W1WRW5</accession>
<dbReference type="RefSeq" id="WP_181752181.1">
    <property type="nucleotide sequence ID" value="NZ_JACEIQ010000011.1"/>
</dbReference>
<dbReference type="InterPro" id="IPR054530">
    <property type="entry name" value="TcaA_4th"/>
</dbReference>
<dbReference type="Proteomes" id="UP000535491">
    <property type="component" value="Unassembled WGS sequence"/>
</dbReference>
<gene>
    <name evidence="2" type="ORF">H1191_11525</name>
</gene>
<evidence type="ECO:0000313" key="2">
    <source>
        <dbReference type="EMBL" id="MBA4494937.1"/>
    </source>
</evidence>
<evidence type="ECO:0000259" key="1">
    <source>
        <dbReference type="Pfam" id="PF22820"/>
    </source>
</evidence>
<reference evidence="2 3" key="1">
    <citation type="submission" date="2020-07" db="EMBL/GenBank/DDBJ databases">
        <authorList>
            <person name="Feng H."/>
        </authorList>
    </citation>
    <scope>NUCLEOTIDE SEQUENCE [LARGE SCALE GENOMIC DNA]</scope>
    <source>
        <strain evidence="3">s-10</strain>
    </source>
</reference>
<name>A0A7W1WRW5_9BACL</name>